<accession>A0A7C8ZKY8</accession>
<dbReference type="Pfam" id="PF20431">
    <property type="entry name" value="E_motif"/>
    <property type="match status" value="1"/>
</dbReference>
<dbReference type="FunFam" id="1.25.40.10:FF:000031">
    <property type="entry name" value="Pentatricopeptide repeat-containing protein mitochondrial"/>
    <property type="match status" value="1"/>
</dbReference>
<dbReference type="SUPFAM" id="SSF48452">
    <property type="entry name" value="TPR-like"/>
    <property type="match status" value="1"/>
</dbReference>
<organism evidence="5">
    <name type="scientific">Opuntia streptacantha</name>
    <name type="common">Prickly pear cactus</name>
    <name type="synonym">Opuntia cardona</name>
    <dbReference type="NCBI Taxonomy" id="393608"/>
    <lineage>
        <taxon>Eukaryota</taxon>
        <taxon>Viridiplantae</taxon>
        <taxon>Streptophyta</taxon>
        <taxon>Embryophyta</taxon>
        <taxon>Tracheophyta</taxon>
        <taxon>Spermatophyta</taxon>
        <taxon>Magnoliopsida</taxon>
        <taxon>eudicotyledons</taxon>
        <taxon>Gunneridae</taxon>
        <taxon>Pentapetalae</taxon>
        <taxon>Caryophyllales</taxon>
        <taxon>Cactineae</taxon>
        <taxon>Cactaceae</taxon>
        <taxon>Opuntioideae</taxon>
        <taxon>Opuntia</taxon>
    </lineage>
</organism>
<dbReference type="NCBIfam" id="TIGR00756">
    <property type="entry name" value="PPR"/>
    <property type="match status" value="3"/>
</dbReference>
<sequence>MRRCIGFGVRKLANTNMNGFITMTLDNKRLFTSLGVSAEYKLKEPDVSECKDLLFDEPHIPENTGLLRKHCDSYLELEALELIDQGCLQPNPSLYNALLKECAELGKLREGRIVHAHMLNSELKNDISIYNNLILMYAKCGSLVEAQRLFDTMSSKDVVTWTSMIIACSQNDKPKEALLLFAQMLHCGLKPNAFSFSSLLRASGAVSGSTHGMNIHACCIKYGCESNVYVGASLVDMYAKCGLMDEAQSIFDGLWTKNEVSWNALIAGLARKDEGEKALNIFQRMKREGFEPDQYTYSSILSACAIVGALERGKWIHAHVIKSGVKLVAFVGHTLLHMYAKSGSIEDAEKVFARLTEHDVVSWNSMLSGYAQHGLGSKALGHFESMLQTGVQPNAITFLCVLTACSHAGLVEQGQFHLNMMKTYGLEPKIEHYVTVVDSLGRAGKLDQALRFIREMPIEPTAEVWKALLGACRMHKNVDLGAYAAERVFELDPNDSGPYVILSNIYALAGRMSDVAKVRKMMKHCGARKEPACSWVEIENAVHMFVANDDTHPQSKEIYKMWEEINAKIKKIGYVPDNSHVLLFVDECEKEVALQHHSEKLALAFALLNTPPGSTIRIKKNIRVCSDCHAAVKFASQVIDREIIVRDTNRFHHFRNGSCSCGDYW</sequence>
<dbReference type="Pfam" id="PF20430">
    <property type="entry name" value="Eplus_motif"/>
    <property type="match status" value="1"/>
</dbReference>
<evidence type="ECO:0000313" key="5">
    <source>
        <dbReference type="EMBL" id="MBA4644730.1"/>
    </source>
</evidence>
<dbReference type="Gene3D" id="1.25.40.10">
    <property type="entry name" value="Tetratricopeptide repeat domain"/>
    <property type="match status" value="3"/>
</dbReference>
<feature type="repeat" description="PPR" evidence="3">
    <location>
        <begin position="157"/>
        <end position="191"/>
    </location>
</feature>
<proteinExistence type="inferred from homology"/>
<dbReference type="FunFam" id="1.25.40.10:FF:000344">
    <property type="entry name" value="Pentatricopeptide repeat-containing protein"/>
    <property type="match status" value="1"/>
</dbReference>
<dbReference type="InterPro" id="IPR046849">
    <property type="entry name" value="E2_motif"/>
</dbReference>
<dbReference type="Pfam" id="PF13041">
    <property type="entry name" value="PPR_2"/>
    <property type="match status" value="3"/>
</dbReference>
<feature type="repeat" description="PPR" evidence="3">
    <location>
        <begin position="258"/>
        <end position="292"/>
    </location>
</feature>
<dbReference type="AlphaFoldDB" id="A0A7C8ZKY8"/>
<dbReference type="FunFam" id="1.25.40.10:FF:000711">
    <property type="entry name" value="Tetratricopeptide repeat (TPR)-like superfamily protein"/>
    <property type="match status" value="1"/>
</dbReference>
<comment type="similarity">
    <text evidence="1">Belongs to the PPR family. PCMP-H subfamily.</text>
</comment>
<feature type="repeat" description="PPR" evidence="3">
    <location>
        <begin position="91"/>
        <end position="125"/>
    </location>
</feature>
<reference evidence="5" key="1">
    <citation type="journal article" date="2013" name="J. Plant Res.">
        <title>Effect of fungi and light on seed germination of three Opuntia species from semiarid lands of central Mexico.</title>
        <authorList>
            <person name="Delgado-Sanchez P."/>
            <person name="Jimenez-Bremont J.F."/>
            <person name="Guerrero-Gonzalez Mde L."/>
            <person name="Flores J."/>
        </authorList>
    </citation>
    <scope>NUCLEOTIDE SEQUENCE</scope>
    <source>
        <tissue evidence="5">Cladode</tissue>
    </source>
</reference>
<reference evidence="5" key="2">
    <citation type="submission" date="2020-07" db="EMBL/GenBank/DDBJ databases">
        <authorList>
            <person name="Vera ALvarez R."/>
            <person name="Arias-Moreno D.M."/>
            <person name="Jimenez-Jacinto V."/>
            <person name="Jimenez-Bremont J.F."/>
            <person name="Swaminathan K."/>
            <person name="Moose S.P."/>
            <person name="Guerrero-Gonzalez M.L."/>
            <person name="Marino-Ramirez L."/>
            <person name="Landsman D."/>
            <person name="Rodriguez-Kessler M."/>
            <person name="Delgado-Sanchez P."/>
        </authorList>
    </citation>
    <scope>NUCLEOTIDE SEQUENCE</scope>
    <source>
        <tissue evidence="5">Cladode</tissue>
    </source>
</reference>
<dbReference type="GO" id="GO:0003723">
    <property type="term" value="F:RNA binding"/>
    <property type="evidence" value="ECO:0007669"/>
    <property type="project" value="InterPro"/>
</dbReference>
<dbReference type="InterPro" id="IPR002885">
    <property type="entry name" value="PPR_rpt"/>
</dbReference>
<feature type="repeat" description="PPR" evidence="3">
    <location>
        <begin position="293"/>
        <end position="327"/>
    </location>
</feature>
<evidence type="ECO:0000256" key="1">
    <source>
        <dbReference type="ARBA" id="ARBA00006643"/>
    </source>
</evidence>
<dbReference type="InterPro" id="IPR046960">
    <property type="entry name" value="PPR_At4g14850-like_plant"/>
</dbReference>
<name>A0A7C8ZKY8_OPUST</name>
<dbReference type="Pfam" id="PF14432">
    <property type="entry name" value="DYW_deaminase"/>
    <property type="match status" value="1"/>
</dbReference>
<feature type="repeat" description="PPR" evidence="3">
    <location>
        <begin position="126"/>
        <end position="156"/>
    </location>
</feature>
<dbReference type="InterPro" id="IPR011990">
    <property type="entry name" value="TPR-like_helical_dom_sf"/>
</dbReference>
<dbReference type="InterPro" id="IPR046848">
    <property type="entry name" value="E_motif"/>
</dbReference>
<dbReference type="PANTHER" id="PTHR47926:SF502">
    <property type="entry name" value="SELENIUM BINDING PROTEIN"/>
    <property type="match status" value="1"/>
</dbReference>
<dbReference type="GO" id="GO:0009451">
    <property type="term" value="P:RNA modification"/>
    <property type="evidence" value="ECO:0007669"/>
    <property type="project" value="InterPro"/>
</dbReference>
<evidence type="ECO:0000256" key="3">
    <source>
        <dbReference type="PROSITE-ProRule" id="PRU00708"/>
    </source>
</evidence>
<dbReference type="PROSITE" id="PS51375">
    <property type="entry name" value="PPR"/>
    <property type="match status" value="6"/>
</dbReference>
<keyword evidence="2" id="KW-0677">Repeat</keyword>
<evidence type="ECO:0000259" key="4">
    <source>
        <dbReference type="Pfam" id="PF14432"/>
    </source>
</evidence>
<protein>
    <recommendedName>
        <fullName evidence="4">DYW domain-containing protein</fullName>
    </recommendedName>
</protein>
<dbReference type="EMBL" id="GISG01139552">
    <property type="protein sequence ID" value="MBA4644730.1"/>
    <property type="molecule type" value="Transcribed_RNA"/>
</dbReference>
<dbReference type="Pfam" id="PF01535">
    <property type="entry name" value="PPR"/>
    <property type="match status" value="3"/>
</dbReference>
<feature type="domain" description="DYW" evidence="4">
    <location>
        <begin position="573"/>
        <end position="665"/>
    </location>
</feature>
<evidence type="ECO:0000256" key="2">
    <source>
        <dbReference type="ARBA" id="ARBA00022737"/>
    </source>
</evidence>
<feature type="repeat" description="PPR" evidence="3">
    <location>
        <begin position="359"/>
        <end position="393"/>
    </location>
</feature>
<dbReference type="PANTHER" id="PTHR47926">
    <property type="entry name" value="PENTATRICOPEPTIDE REPEAT-CONTAINING PROTEIN"/>
    <property type="match status" value="1"/>
</dbReference>
<dbReference type="GO" id="GO:0008270">
    <property type="term" value="F:zinc ion binding"/>
    <property type="evidence" value="ECO:0007669"/>
    <property type="project" value="InterPro"/>
</dbReference>
<dbReference type="InterPro" id="IPR032867">
    <property type="entry name" value="DYW_dom"/>
</dbReference>